<dbReference type="InterPro" id="IPR011989">
    <property type="entry name" value="ARM-like"/>
</dbReference>
<dbReference type="Pfam" id="PF13646">
    <property type="entry name" value="HEAT_2"/>
    <property type="match status" value="1"/>
</dbReference>
<dbReference type="SUPFAM" id="SSF48371">
    <property type="entry name" value="ARM repeat"/>
    <property type="match status" value="1"/>
</dbReference>
<reference evidence="2 3" key="1">
    <citation type="submission" date="2017-03" db="EMBL/GenBank/DDBJ databases">
        <title>Comparative genomics of honeybee gut symbionts reveal geographically distinct and subgroup specific antibiotic resistance.</title>
        <authorList>
            <person name="Ludvigsen J."/>
            <person name="Porcellato D."/>
            <person name="Labee-Lund T.M."/>
            <person name="Amdam G.V."/>
            <person name="Rudi K."/>
        </authorList>
    </citation>
    <scope>NUCLEOTIDE SEQUENCE [LARGE SCALE GENOMIC DNA]</scope>
    <source>
        <strain evidence="2 3">A-7-12</strain>
    </source>
</reference>
<evidence type="ECO:0000313" key="3">
    <source>
        <dbReference type="Proteomes" id="UP000194977"/>
    </source>
</evidence>
<proteinExistence type="predicted"/>
<evidence type="ECO:0000313" key="2">
    <source>
        <dbReference type="EMBL" id="OTQ01322.1"/>
    </source>
</evidence>
<gene>
    <name evidence="2" type="ORF">B6D08_01475</name>
</gene>
<evidence type="ECO:0000259" key="1">
    <source>
        <dbReference type="Pfam" id="PF13569"/>
    </source>
</evidence>
<dbReference type="InterPro" id="IPR025406">
    <property type="entry name" value="DUF4132"/>
</dbReference>
<name>A0A242NLB7_9GAMM</name>
<dbReference type="EMBL" id="NARP01000003">
    <property type="protein sequence ID" value="OTQ01322.1"/>
    <property type="molecule type" value="Genomic_DNA"/>
</dbReference>
<dbReference type="Pfam" id="PF13569">
    <property type="entry name" value="DUF4132"/>
    <property type="match status" value="1"/>
</dbReference>
<accession>A0A242NLB7</accession>
<protein>
    <recommendedName>
        <fullName evidence="1">DUF4132 domain-containing protein</fullName>
    </recommendedName>
</protein>
<comment type="caution">
    <text evidence="2">The sequence shown here is derived from an EMBL/GenBank/DDBJ whole genome shotgun (WGS) entry which is preliminary data.</text>
</comment>
<dbReference type="AlphaFoldDB" id="A0A242NLB7"/>
<dbReference type="InterPro" id="IPR016024">
    <property type="entry name" value="ARM-type_fold"/>
</dbReference>
<organism evidence="2 3">
    <name type="scientific">Gilliamella apicola</name>
    <dbReference type="NCBI Taxonomy" id="1196095"/>
    <lineage>
        <taxon>Bacteria</taxon>
        <taxon>Pseudomonadati</taxon>
        <taxon>Pseudomonadota</taxon>
        <taxon>Gammaproteobacteria</taxon>
        <taxon>Orbales</taxon>
        <taxon>Orbaceae</taxon>
        <taxon>Gilliamella</taxon>
    </lineage>
</organism>
<sequence length="1253" mass="144636">MGEQRNMKKAEQLSTSPHASNQLINTIFKPLSQLDKTLPTRIIEYILHGDELDVLVDFDKLCQISNNAVKLYELLERPAEFHCSRYNYSSINYGIHWLLKARNNFYKSWTDTYTPEQIIRYARVLATLFDHLHFIKHVSEQIPSWFIYLLYDGMITTLPSYSENKDKIEERENWSIQQLHQFLEIEQAGLGEKLLFVIFDRQNIAVDSCQFFQYFTRLNGLLSYIQDRIELFKQLPSLGLALFGQVEQLKYIKRYPELQLQLVDFIAMQALNTSKQVSQLATEILFNLPHELIQPQLQHFLTSGTAKERANATILLSRIISEPTILQQALANETNKTVIAALESVLSRLESVNAAKQQADLVIPEFEPIIDTPLPPSARDVLQQNFDEYLIECKKWMQYELEEKQKNKGSSTDHQNRYIKLKTVTSKSLDNIFEYLNGKIDRSALFKELNKKIDFGFLLTKNRLLTLPEFSLFHLFRMNELLSSPKSKYSFEKLYDKCDIVKNFDLRQIADVMVKLNFYPHVEYEIARSFLHNDVYHNIYENEPYKLWAFFAENDFLIDQALGFAPLQIALFSYYNIDKICAIKILQLFPTIPAKYVAYLIELALGENKPVRCAAQHVLKRLPNIHNQVEQALSSSKQEVRIAAAECLAELGYKNSIKFLNEALKKEKRETVQAAILVALEKMGEDISQHLTAKKLLADAQKGLKGKMPTDLNWFDFNLIPTLTWQNGDKVDSQIIEWWICLAVKLKDPVNPLLTVYNRLLSIQSQQQLGEFILQSFINQDTRTPTLEEAEAKASSEADAQLQGYIECYQRYPDLYPHYNHITYEQVFDKIKQNTLSTYLGSAIKAKGILALTCGIEGRVAVSLLSSFMKNHYQRRAQIEAMLEPLVNSDDPMVIQLLLSLARRYRTASIQEKARYLVESIAERSGWTTDELTDRTISTAGLDDNGLLILDYGERTFTASLDEQFKWQLKNADGEKLKALPEARKSENPELVKEAKKQFSNSKKELSQLLTMQISRFYEAMCAQRQWRVEDWQKYLQPHPIVGRLIQRLVWLELDNNGQIVNSFRPTEDGSLITNQDEEILLDQNHFITVAHSALLLSDDTAKWQAHLKDYKVNPLFEQFSDPLPDMSKFKNGVIDDRLGWLTDSFTIRGILTKLGYGRDDIEDGGCFYGYHKCFSSLNIYINIEFSGSMLPEENIPAVLYNLYFSNKKGFKDKAIALDKLPKVLLAEGYANYIAVANACNGFDPNWKDKLIW</sequence>
<feature type="domain" description="DUF4132" evidence="1">
    <location>
        <begin position="974"/>
        <end position="1121"/>
    </location>
</feature>
<dbReference type="Gene3D" id="1.25.10.10">
    <property type="entry name" value="Leucine-rich Repeat Variant"/>
    <property type="match status" value="1"/>
</dbReference>
<dbReference type="Proteomes" id="UP000194977">
    <property type="component" value="Unassembled WGS sequence"/>
</dbReference>